<proteinExistence type="predicted"/>
<dbReference type="EMBL" id="JAJJMB010006998">
    <property type="protein sequence ID" value="KAI3932616.1"/>
    <property type="molecule type" value="Genomic_DNA"/>
</dbReference>
<feature type="non-terminal residue" evidence="2">
    <location>
        <position position="52"/>
    </location>
</feature>
<evidence type="ECO:0000313" key="2">
    <source>
        <dbReference type="EMBL" id="KAI3932616.1"/>
    </source>
</evidence>
<sequence>MASASSKVLFFMLVLVAYSSFVNVEASRSVAGAGQSVVINLKNLAPGHVLAT</sequence>
<dbReference type="Proteomes" id="UP001202328">
    <property type="component" value="Unassembled WGS sequence"/>
</dbReference>
<protein>
    <submittedName>
        <fullName evidence="2">Uncharacterized protein</fullName>
    </submittedName>
</protein>
<name>A0AAD4XP20_9MAGN</name>
<dbReference type="AlphaFoldDB" id="A0AAD4XP20"/>
<evidence type="ECO:0000256" key="1">
    <source>
        <dbReference type="SAM" id="SignalP"/>
    </source>
</evidence>
<comment type="caution">
    <text evidence="2">The sequence shown here is derived from an EMBL/GenBank/DDBJ whole genome shotgun (WGS) entry which is preliminary data.</text>
</comment>
<organism evidence="2 3">
    <name type="scientific">Papaver atlanticum</name>
    <dbReference type="NCBI Taxonomy" id="357466"/>
    <lineage>
        <taxon>Eukaryota</taxon>
        <taxon>Viridiplantae</taxon>
        <taxon>Streptophyta</taxon>
        <taxon>Embryophyta</taxon>
        <taxon>Tracheophyta</taxon>
        <taxon>Spermatophyta</taxon>
        <taxon>Magnoliopsida</taxon>
        <taxon>Ranunculales</taxon>
        <taxon>Papaveraceae</taxon>
        <taxon>Papaveroideae</taxon>
        <taxon>Papaver</taxon>
    </lineage>
</organism>
<feature type="signal peptide" evidence="1">
    <location>
        <begin position="1"/>
        <end position="26"/>
    </location>
</feature>
<gene>
    <name evidence="2" type="ORF">MKW98_012587</name>
</gene>
<reference evidence="2" key="1">
    <citation type="submission" date="2022-04" db="EMBL/GenBank/DDBJ databases">
        <title>A functionally conserved STORR gene fusion in Papaver species that diverged 16.8 million years ago.</title>
        <authorList>
            <person name="Catania T."/>
        </authorList>
    </citation>
    <scope>NUCLEOTIDE SEQUENCE</scope>
    <source>
        <strain evidence="2">S-188037</strain>
    </source>
</reference>
<feature type="chain" id="PRO_5042055781" evidence="1">
    <location>
        <begin position="27"/>
        <end position="52"/>
    </location>
</feature>
<accession>A0AAD4XP20</accession>
<keyword evidence="1" id="KW-0732">Signal</keyword>
<evidence type="ECO:0000313" key="3">
    <source>
        <dbReference type="Proteomes" id="UP001202328"/>
    </source>
</evidence>
<keyword evidence="3" id="KW-1185">Reference proteome</keyword>